<dbReference type="EMBL" id="JBHMAX010000020">
    <property type="protein sequence ID" value="MFB9732624.1"/>
    <property type="molecule type" value="Genomic_DNA"/>
</dbReference>
<feature type="region of interest" description="Disordered" evidence="7">
    <location>
        <begin position="195"/>
        <end position="222"/>
    </location>
</feature>
<evidence type="ECO:0000256" key="3">
    <source>
        <dbReference type="ARBA" id="ARBA00022475"/>
    </source>
</evidence>
<evidence type="ECO:0000256" key="7">
    <source>
        <dbReference type="SAM" id="MobiDB-lite"/>
    </source>
</evidence>
<comment type="similarity">
    <text evidence="2">Belongs to the UPF0702 family.</text>
</comment>
<comment type="subcellular location">
    <subcellularLocation>
        <location evidence="1">Cell membrane</location>
        <topology evidence="1">Multi-pass membrane protein</topology>
    </subcellularLocation>
</comment>
<feature type="transmembrane region" description="Helical" evidence="8">
    <location>
        <begin position="71"/>
        <end position="88"/>
    </location>
</feature>
<dbReference type="PANTHER" id="PTHR34582">
    <property type="entry name" value="UPF0702 TRANSMEMBRANE PROTEIN YCAP"/>
    <property type="match status" value="1"/>
</dbReference>
<protein>
    <submittedName>
        <fullName evidence="10">DUF421 domain-containing protein</fullName>
    </submittedName>
</protein>
<evidence type="ECO:0000256" key="2">
    <source>
        <dbReference type="ARBA" id="ARBA00006448"/>
    </source>
</evidence>
<dbReference type="RefSeq" id="WP_181409649.1">
    <property type="nucleotide sequence ID" value="NZ_JBHMAX010000020.1"/>
</dbReference>
<dbReference type="Proteomes" id="UP001589613">
    <property type="component" value="Unassembled WGS sequence"/>
</dbReference>
<evidence type="ECO:0000256" key="1">
    <source>
        <dbReference type="ARBA" id="ARBA00004651"/>
    </source>
</evidence>
<feature type="domain" description="YetF C-terminal" evidence="9">
    <location>
        <begin position="108"/>
        <end position="192"/>
    </location>
</feature>
<evidence type="ECO:0000259" key="9">
    <source>
        <dbReference type="Pfam" id="PF04239"/>
    </source>
</evidence>
<evidence type="ECO:0000256" key="5">
    <source>
        <dbReference type="ARBA" id="ARBA00022989"/>
    </source>
</evidence>
<keyword evidence="6 8" id="KW-0472">Membrane</keyword>
<gene>
    <name evidence="10" type="ORF">ACFFN0_11295</name>
</gene>
<proteinExistence type="inferred from homology"/>
<keyword evidence="11" id="KW-1185">Reference proteome</keyword>
<sequence length="222" mass="23365">MSTDLWYYLGITPAGALAVLISTVTVYFVFGAVLRLWGQRLWSSPRSLDLAVVTVLGAIVGRATMGHVPTLAGGLVALGTLAGLELVFRGLRRLPLPPLPQLPGGQRGRAVVLAVDGRVRTDSLTHYGLTMPVLWSSMRQAGISHPSQVALAVLEPNGRISVLRAGQPIHPRALMGIKGAHVVQEQLREAGHLHTAPLHPDDAGPSGGSAPVASPTQESSKE</sequence>
<evidence type="ECO:0000313" key="11">
    <source>
        <dbReference type="Proteomes" id="UP001589613"/>
    </source>
</evidence>
<evidence type="ECO:0000256" key="4">
    <source>
        <dbReference type="ARBA" id="ARBA00022692"/>
    </source>
</evidence>
<dbReference type="InterPro" id="IPR023090">
    <property type="entry name" value="UPF0702_alpha/beta_dom_sf"/>
</dbReference>
<evidence type="ECO:0000256" key="8">
    <source>
        <dbReference type="SAM" id="Phobius"/>
    </source>
</evidence>
<keyword evidence="5 8" id="KW-1133">Transmembrane helix</keyword>
<evidence type="ECO:0000256" key="6">
    <source>
        <dbReference type="ARBA" id="ARBA00023136"/>
    </source>
</evidence>
<accession>A0ABV5V497</accession>
<name>A0ABV5V497_9MICO</name>
<keyword evidence="3" id="KW-1003">Cell membrane</keyword>
<dbReference type="Pfam" id="PF04239">
    <property type="entry name" value="DUF421"/>
    <property type="match status" value="1"/>
</dbReference>
<keyword evidence="4 8" id="KW-0812">Transmembrane</keyword>
<dbReference type="Gene3D" id="3.30.240.20">
    <property type="entry name" value="bsu07140 like domains"/>
    <property type="match status" value="1"/>
</dbReference>
<organism evidence="10 11">
    <name type="scientific">Ornithinimicrobium kibberense</name>
    <dbReference type="NCBI Taxonomy" id="282060"/>
    <lineage>
        <taxon>Bacteria</taxon>
        <taxon>Bacillati</taxon>
        <taxon>Actinomycetota</taxon>
        <taxon>Actinomycetes</taxon>
        <taxon>Micrococcales</taxon>
        <taxon>Ornithinimicrobiaceae</taxon>
        <taxon>Ornithinimicrobium</taxon>
    </lineage>
</organism>
<evidence type="ECO:0000313" key="10">
    <source>
        <dbReference type="EMBL" id="MFB9732624.1"/>
    </source>
</evidence>
<reference evidence="10 11" key="1">
    <citation type="submission" date="2024-09" db="EMBL/GenBank/DDBJ databases">
        <authorList>
            <person name="Sun Q."/>
            <person name="Mori K."/>
        </authorList>
    </citation>
    <scope>NUCLEOTIDE SEQUENCE [LARGE SCALE GENOMIC DNA]</scope>
    <source>
        <strain evidence="10 11">JCM 12763</strain>
    </source>
</reference>
<dbReference type="PANTHER" id="PTHR34582:SF6">
    <property type="entry name" value="UPF0702 TRANSMEMBRANE PROTEIN YCAP"/>
    <property type="match status" value="1"/>
</dbReference>
<comment type="caution">
    <text evidence="10">The sequence shown here is derived from an EMBL/GenBank/DDBJ whole genome shotgun (WGS) entry which is preliminary data.</text>
</comment>
<feature type="transmembrane region" description="Helical" evidence="8">
    <location>
        <begin position="6"/>
        <end position="36"/>
    </location>
</feature>
<dbReference type="InterPro" id="IPR007353">
    <property type="entry name" value="DUF421"/>
</dbReference>